<feature type="compositionally biased region" description="Pro residues" evidence="1">
    <location>
        <begin position="424"/>
        <end position="455"/>
    </location>
</feature>
<dbReference type="InterPro" id="IPR003870">
    <property type="entry name" value="DUF222"/>
</dbReference>
<evidence type="ECO:0000259" key="2">
    <source>
        <dbReference type="SMART" id="SM00507"/>
    </source>
</evidence>
<dbReference type="STRING" id="317018.AVL63_00175"/>
<dbReference type="Pfam" id="PF02720">
    <property type="entry name" value="DUF222"/>
    <property type="match status" value="1"/>
</dbReference>
<name>A0A0W8IF00_9MICC</name>
<organism evidence="3 4">
    <name type="scientific">Nesterenkonia jeotgali</name>
    <dbReference type="NCBI Taxonomy" id="317018"/>
    <lineage>
        <taxon>Bacteria</taxon>
        <taxon>Bacillati</taxon>
        <taxon>Actinomycetota</taxon>
        <taxon>Actinomycetes</taxon>
        <taxon>Micrococcales</taxon>
        <taxon>Micrococcaceae</taxon>
        <taxon>Nesterenkonia</taxon>
    </lineage>
</organism>
<evidence type="ECO:0000256" key="1">
    <source>
        <dbReference type="SAM" id="MobiDB-lite"/>
    </source>
</evidence>
<dbReference type="InterPro" id="IPR003615">
    <property type="entry name" value="HNH_nuc"/>
</dbReference>
<dbReference type="AlphaFoldDB" id="A0A0W8IF00"/>
<feature type="region of interest" description="Disordered" evidence="1">
    <location>
        <begin position="274"/>
        <end position="298"/>
    </location>
</feature>
<dbReference type="CDD" id="cd00085">
    <property type="entry name" value="HNHc"/>
    <property type="match status" value="1"/>
</dbReference>
<dbReference type="Gene3D" id="1.10.30.50">
    <property type="match status" value="1"/>
</dbReference>
<sequence>MQVALTDPNAEPLRESQRQLNRGQAEQLRLLVDYVESFMRDTEVIEPEFMSRARGRATAESAAIMNAAEAMGASEGHVYTQYHQACFARRHLPQVWGAVRAGDVPVRSLARVVSAAERLVSPKHRERLDAEAAAYALTHRPARLTAWLNRFVARAEPAQHEQRCRRGHAERRVWLEHLEDGVSILHAMLPTLTAEAIKNRLVDVARSPKQNVPYDPCVERPAAGRSASSQGGPGSCHPGTVQGGFDWLGLPSEGPDAGLHHGSELALLPSEEGVAASGDGGRLEHAAPPMSREAGDPRTQAQREADLLSSWLLTGETASGAPINGHVGILIEPETLLMSYAVTGVTPGAGKPALSRNRRHAYPAEMIRRIILSEEHRITWTPVPRGATSSAPQNAVAAASGAPAGAVAATTGDPQDAAFQSQSPPLPEPPQLPEPEPPPLPEPEPPPRPGPPPQLEPLARVYEGRFVPKLLRRAIEFRDGTCQAPGCMVAAEHCDIDHQIPWPHGATTASNLWALCRKHHRLKTAGFLDIHTDRPPPASP</sequence>
<evidence type="ECO:0000313" key="4">
    <source>
        <dbReference type="Proteomes" id="UP000054023"/>
    </source>
</evidence>
<dbReference type="SMART" id="SM00507">
    <property type="entry name" value="HNHc"/>
    <property type="match status" value="1"/>
</dbReference>
<protein>
    <recommendedName>
        <fullName evidence="2">HNH nuclease domain-containing protein</fullName>
    </recommendedName>
</protein>
<accession>A0A0W8IF00</accession>
<reference evidence="4" key="1">
    <citation type="submission" date="2015-12" db="EMBL/GenBank/DDBJ databases">
        <authorList>
            <person name="Nair G.R."/>
            <person name="Kaur G."/>
            <person name="Mayilraj S."/>
        </authorList>
    </citation>
    <scope>NUCLEOTIDE SEQUENCE [LARGE SCALE GENOMIC DNA]</scope>
    <source>
        <strain evidence="4">CD08_7</strain>
    </source>
</reference>
<dbReference type="EMBL" id="LQBM01000003">
    <property type="protein sequence ID" value="KUG58548.1"/>
    <property type="molecule type" value="Genomic_DNA"/>
</dbReference>
<feature type="domain" description="HNH nuclease" evidence="2">
    <location>
        <begin position="470"/>
        <end position="521"/>
    </location>
</feature>
<comment type="caution">
    <text evidence="3">The sequence shown here is derived from an EMBL/GenBank/DDBJ whole genome shotgun (WGS) entry which is preliminary data.</text>
</comment>
<dbReference type="Proteomes" id="UP000054023">
    <property type="component" value="Unassembled WGS sequence"/>
</dbReference>
<dbReference type="OrthoDB" id="5197219at2"/>
<dbReference type="RefSeq" id="WP_058888231.1">
    <property type="nucleotide sequence ID" value="NZ_LQBM01000003.1"/>
</dbReference>
<evidence type="ECO:0000313" key="3">
    <source>
        <dbReference type="EMBL" id="KUG58548.1"/>
    </source>
</evidence>
<feature type="region of interest" description="Disordered" evidence="1">
    <location>
        <begin position="404"/>
        <end position="457"/>
    </location>
</feature>
<feature type="region of interest" description="Disordered" evidence="1">
    <location>
        <begin position="209"/>
        <end position="240"/>
    </location>
</feature>
<feature type="region of interest" description="Disordered" evidence="1">
    <location>
        <begin position="1"/>
        <end position="21"/>
    </location>
</feature>
<keyword evidence="4" id="KW-1185">Reference proteome</keyword>
<proteinExistence type="predicted"/>
<gene>
    <name evidence="3" type="ORF">AVL63_00175</name>
</gene>